<keyword evidence="3" id="KW-1185">Reference proteome</keyword>
<accession>A0A9P3GKX4</accession>
<sequence length="95" mass="10902">MYVQCMIASHLELIDDLQRPLILSRKNQIALILHDDKLWPYIIVRNIADSRHDITRTDRTAHDEERNVVEDGNRANGDLGKSRLVEDDPLGCSLP</sequence>
<dbReference type="EMBL" id="BPQB01000048">
    <property type="protein sequence ID" value="GJE95415.1"/>
    <property type="molecule type" value="Genomic_DNA"/>
</dbReference>
<gene>
    <name evidence="2" type="ORF">PsYK624_115990</name>
</gene>
<evidence type="ECO:0000313" key="2">
    <source>
        <dbReference type="EMBL" id="GJE95415.1"/>
    </source>
</evidence>
<evidence type="ECO:0000313" key="3">
    <source>
        <dbReference type="Proteomes" id="UP000703269"/>
    </source>
</evidence>
<dbReference type="Proteomes" id="UP000703269">
    <property type="component" value="Unassembled WGS sequence"/>
</dbReference>
<name>A0A9P3GKX4_9APHY</name>
<reference evidence="2 3" key="1">
    <citation type="submission" date="2021-08" db="EMBL/GenBank/DDBJ databases">
        <title>Draft Genome Sequence of Phanerochaete sordida strain YK-624.</title>
        <authorList>
            <person name="Mori T."/>
            <person name="Dohra H."/>
            <person name="Suzuki T."/>
            <person name="Kawagishi H."/>
            <person name="Hirai H."/>
        </authorList>
    </citation>
    <scope>NUCLEOTIDE SEQUENCE [LARGE SCALE GENOMIC DNA]</scope>
    <source>
        <strain evidence="2 3">YK-624</strain>
    </source>
</reference>
<proteinExistence type="predicted"/>
<evidence type="ECO:0000256" key="1">
    <source>
        <dbReference type="SAM" id="MobiDB-lite"/>
    </source>
</evidence>
<organism evidence="2 3">
    <name type="scientific">Phanerochaete sordida</name>
    <dbReference type="NCBI Taxonomy" id="48140"/>
    <lineage>
        <taxon>Eukaryota</taxon>
        <taxon>Fungi</taxon>
        <taxon>Dikarya</taxon>
        <taxon>Basidiomycota</taxon>
        <taxon>Agaricomycotina</taxon>
        <taxon>Agaricomycetes</taxon>
        <taxon>Polyporales</taxon>
        <taxon>Phanerochaetaceae</taxon>
        <taxon>Phanerochaete</taxon>
    </lineage>
</organism>
<feature type="compositionally biased region" description="Basic and acidic residues" evidence="1">
    <location>
        <begin position="57"/>
        <end position="73"/>
    </location>
</feature>
<feature type="region of interest" description="Disordered" evidence="1">
    <location>
        <begin position="57"/>
        <end position="95"/>
    </location>
</feature>
<comment type="caution">
    <text evidence="2">The sequence shown here is derived from an EMBL/GenBank/DDBJ whole genome shotgun (WGS) entry which is preliminary data.</text>
</comment>
<protein>
    <submittedName>
        <fullName evidence="2">Uncharacterized protein</fullName>
    </submittedName>
</protein>
<dbReference type="AlphaFoldDB" id="A0A9P3GKX4"/>